<reference key="2">
    <citation type="submission" date="2011-10" db="EMBL/GenBank/DDBJ databases">
        <title>The genome and transcriptome sequence of Clonorchis sinensis provide insights into the carcinogenic liver fluke.</title>
        <authorList>
            <person name="Wang X."/>
            <person name="Huang Y."/>
            <person name="Chen W."/>
            <person name="Liu H."/>
            <person name="Guo L."/>
            <person name="Chen Y."/>
            <person name="Luo F."/>
            <person name="Zhou W."/>
            <person name="Sun J."/>
            <person name="Mao Q."/>
            <person name="Liang P."/>
            <person name="Zhou C."/>
            <person name="Tian Y."/>
            <person name="Men J."/>
            <person name="Lv X."/>
            <person name="Huang L."/>
            <person name="Zhou J."/>
            <person name="Hu Y."/>
            <person name="Li R."/>
            <person name="Zhang F."/>
            <person name="Lei H."/>
            <person name="Li X."/>
            <person name="Hu X."/>
            <person name="Liang C."/>
            <person name="Xu J."/>
            <person name="Wu Z."/>
            <person name="Yu X."/>
        </authorList>
    </citation>
    <scope>NUCLEOTIDE SEQUENCE</scope>
    <source>
        <strain>Henan</strain>
    </source>
</reference>
<gene>
    <name evidence="1" type="ORF">CLF_113565</name>
</gene>
<reference evidence="1" key="1">
    <citation type="journal article" date="2011" name="Genome Biol.">
        <title>The draft genome of the carcinogenic human liver fluke Clonorchis sinensis.</title>
        <authorList>
            <person name="Wang X."/>
            <person name="Chen W."/>
            <person name="Huang Y."/>
            <person name="Sun J."/>
            <person name="Men J."/>
            <person name="Liu H."/>
            <person name="Luo F."/>
            <person name="Guo L."/>
            <person name="Lv X."/>
            <person name="Deng C."/>
            <person name="Zhou C."/>
            <person name="Fan Y."/>
            <person name="Li X."/>
            <person name="Huang L."/>
            <person name="Hu Y."/>
            <person name="Liang C."/>
            <person name="Hu X."/>
            <person name="Xu J."/>
            <person name="Yu X."/>
        </authorList>
    </citation>
    <scope>NUCLEOTIDE SEQUENCE [LARGE SCALE GENOMIC DNA]</scope>
    <source>
        <strain evidence="1">Henan</strain>
    </source>
</reference>
<protein>
    <submittedName>
        <fullName evidence="1">Uncharacterized protein</fullName>
    </submittedName>
</protein>
<accession>G7YMV6</accession>
<keyword evidence="2" id="KW-1185">Reference proteome</keyword>
<evidence type="ECO:0000313" key="2">
    <source>
        <dbReference type="Proteomes" id="UP000008909"/>
    </source>
</evidence>
<dbReference type="Proteomes" id="UP000008909">
    <property type="component" value="Unassembled WGS sequence"/>
</dbReference>
<evidence type="ECO:0000313" key="1">
    <source>
        <dbReference type="EMBL" id="GAA54287.1"/>
    </source>
</evidence>
<dbReference type="EMBL" id="DF143879">
    <property type="protein sequence ID" value="GAA54287.1"/>
    <property type="molecule type" value="Genomic_DNA"/>
</dbReference>
<proteinExistence type="predicted"/>
<name>G7YMV6_CLOSI</name>
<organism evidence="1 2">
    <name type="scientific">Clonorchis sinensis</name>
    <name type="common">Chinese liver fluke</name>
    <dbReference type="NCBI Taxonomy" id="79923"/>
    <lineage>
        <taxon>Eukaryota</taxon>
        <taxon>Metazoa</taxon>
        <taxon>Spiralia</taxon>
        <taxon>Lophotrochozoa</taxon>
        <taxon>Platyhelminthes</taxon>
        <taxon>Trematoda</taxon>
        <taxon>Digenea</taxon>
        <taxon>Opisthorchiida</taxon>
        <taxon>Opisthorchiata</taxon>
        <taxon>Opisthorchiidae</taxon>
        <taxon>Clonorchis</taxon>
    </lineage>
</organism>
<dbReference type="AlphaFoldDB" id="G7YMV6"/>
<sequence length="313" mass="34897">MPRSDERNSCVGAIANEGRSPVGPQFVDWTPVKRLLSDKLSTYPFLTGENLRVNLIPPAIRLTRSVVHVMLLDVHSASKNSKTYNADCVAVLLRDLAFLAGGYQAYTTLHINSACLPCIEKEARGPWILTPCPSLDRNGRDSKIRFDRWTNDKRRCVARYFFRKSAGWIMVQTLSTAQCTLCLRIAMQETNIGGDGCVLFLHGPSEDQKDARFYSASSRTHVTSQCRLLSAVIDGSQQMWAKWLSIERETGEKAIKNKTNSSLPNHTDQCKCSSLIDVLATKLELLSKALTDANTKNAAIWTKVDKELSSLNE</sequence>